<dbReference type="Pfam" id="PF04365">
    <property type="entry name" value="BrnT_toxin"/>
    <property type="match status" value="1"/>
</dbReference>
<dbReference type="InterPro" id="IPR007460">
    <property type="entry name" value="BrnT_toxin"/>
</dbReference>
<proteinExistence type="predicted"/>
<accession>A0A562KCM6</accession>
<protein>
    <submittedName>
        <fullName evidence="1">Uncharacterized protein</fullName>
    </submittedName>
</protein>
<gene>
    <name evidence="1" type="ORF">IQ35_02086</name>
</gene>
<dbReference type="Proteomes" id="UP000316624">
    <property type="component" value="Unassembled WGS sequence"/>
</dbReference>
<dbReference type="Gene3D" id="3.10.450.530">
    <property type="entry name" value="Ribonuclease toxin, BrnT, of type II toxin-antitoxin system"/>
    <property type="match status" value="1"/>
</dbReference>
<dbReference type="RefSeq" id="WP_145073282.1">
    <property type="nucleotide sequence ID" value="NZ_JACIIY010000006.1"/>
</dbReference>
<evidence type="ECO:0000313" key="1">
    <source>
        <dbReference type="EMBL" id="TWH93179.1"/>
    </source>
</evidence>
<dbReference type="InterPro" id="IPR038573">
    <property type="entry name" value="BrnT_sf"/>
</dbReference>
<comment type="caution">
    <text evidence="1">The sequence shown here is derived from an EMBL/GenBank/DDBJ whole genome shotgun (WGS) entry which is preliminary data.</text>
</comment>
<reference evidence="1 2" key="1">
    <citation type="journal article" date="2015" name="Stand. Genomic Sci.">
        <title>Genomic Encyclopedia of Bacterial and Archaeal Type Strains, Phase III: the genomes of soil and plant-associated and newly described type strains.</title>
        <authorList>
            <person name="Whitman W.B."/>
            <person name="Woyke T."/>
            <person name="Klenk H.P."/>
            <person name="Zhou Y."/>
            <person name="Lilburn T.G."/>
            <person name="Beck B.J."/>
            <person name="De Vos P."/>
            <person name="Vandamme P."/>
            <person name="Eisen J.A."/>
            <person name="Garrity G."/>
            <person name="Hugenholtz P."/>
            <person name="Kyrpides N.C."/>
        </authorList>
    </citation>
    <scope>NUCLEOTIDE SEQUENCE [LARGE SCALE GENOMIC DNA]</scope>
    <source>
        <strain evidence="1 2">CGMCC 1.7748</strain>
    </source>
</reference>
<evidence type="ECO:0000313" key="2">
    <source>
        <dbReference type="Proteomes" id="UP000316624"/>
    </source>
</evidence>
<dbReference type="AlphaFoldDB" id="A0A562KCM6"/>
<keyword evidence="2" id="KW-1185">Reference proteome</keyword>
<organism evidence="1 2">
    <name type="scientific">Sphingobium wenxiniae (strain DSM 21828 / CGMCC 1.7748 / JZ-1)</name>
    <dbReference type="NCBI Taxonomy" id="595605"/>
    <lineage>
        <taxon>Bacteria</taxon>
        <taxon>Pseudomonadati</taxon>
        <taxon>Pseudomonadota</taxon>
        <taxon>Alphaproteobacteria</taxon>
        <taxon>Sphingomonadales</taxon>
        <taxon>Sphingomonadaceae</taxon>
        <taxon>Sphingobium</taxon>
    </lineage>
</organism>
<sequence>MEIEFDPAKDASNRDKHGISLSRAVDLEQVVVVEDDRYDERRFRLYGLIDGQWHCAAVTLRGSAVRVISLRRAHDKEVKRHV</sequence>
<dbReference type="EMBL" id="VLKK01000007">
    <property type="protein sequence ID" value="TWH93179.1"/>
    <property type="molecule type" value="Genomic_DNA"/>
</dbReference>
<name>A0A562KCM6_SPHWJ</name>